<dbReference type="Ensembl" id="ENSSFOT00015005286.2">
    <property type="protein sequence ID" value="ENSSFOP00015005201.2"/>
    <property type="gene ID" value="ENSSFOG00015003392.2"/>
</dbReference>
<keyword evidence="8" id="KW-0297">G-protein coupled receptor</keyword>
<keyword evidence="14" id="KW-0628">Postsynaptic cell membrane</keyword>
<feature type="signal peptide" evidence="19">
    <location>
        <begin position="1"/>
        <end position="16"/>
    </location>
</feature>
<evidence type="ECO:0000313" key="22">
    <source>
        <dbReference type="Proteomes" id="UP000694397"/>
    </source>
</evidence>
<feature type="transmembrane region" description="Helical" evidence="18">
    <location>
        <begin position="613"/>
        <end position="633"/>
    </location>
</feature>
<dbReference type="GO" id="GO:0004930">
    <property type="term" value="F:G protein-coupled receptor activity"/>
    <property type="evidence" value="ECO:0007669"/>
    <property type="project" value="UniProtKB-KW"/>
</dbReference>
<evidence type="ECO:0000256" key="19">
    <source>
        <dbReference type="SAM" id="SignalP"/>
    </source>
</evidence>
<evidence type="ECO:0000256" key="12">
    <source>
        <dbReference type="ARBA" id="ARBA00023180"/>
    </source>
</evidence>
<dbReference type="PANTHER" id="PTHR32546">
    <property type="entry name" value="G-PROTEIN COUPLED RECEPTOR 158-RELATED"/>
    <property type="match status" value="1"/>
</dbReference>
<dbReference type="PROSITE" id="PS50259">
    <property type="entry name" value="G_PROTEIN_RECEP_F3_4"/>
    <property type="match status" value="1"/>
</dbReference>
<feature type="compositionally biased region" description="Low complexity" evidence="17">
    <location>
        <begin position="36"/>
        <end position="56"/>
    </location>
</feature>
<comment type="similarity">
    <text evidence="2">Belongs to the G-protein coupled receptor 3 family.</text>
</comment>
<evidence type="ECO:0000256" key="8">
    <source>
        <dbReference type="ARBA" id="ARBA00023040"/>
    </source>
</evidence>
<dbReference type="PANTHER" id="PTHR32546:SF7">
    <property type="entry name" value="G-PROTEIN COUPLED RECEPTOR 179-RELATED"/>
    <property type="match status" value="1"/>
</dbReference>
<feature type="transmembrane region" description="Helical" evidence="18">
    <location>
        <begin position="502"/>
        <end position="525"/>
    </location>
</feature>
<keyword evidence="12" id="KW-0325">Glycoprotein</keyword>
<evidence type="ECO:0000256" key="15">
    <source>
        <dbReference type="ARBA" id="ARBA00023273"/>
    </source>
</evidence>
<evidence type="ECO:0000256" key="7">
    <source>
        <dbReference type="ARBA" id="ARBA00023018"/>
    </source>
</evidence>
<feature type="region of interest" description="Disordered" evidence="17">
    <location>
        <begin position="1061"/>
        <end position="1090"/>
    </location>
</feature>
<reference evidence="21" key="2">
    <citation type="submission" date="2025-08" db="UniProtKB">
        <authorList>
            <consortium name="Ensembl"/>
        </authorList>
    </citation>
    <scope>IDENTIFICATION</scope>
</reference>
<dbReference type="InterPro" id="IPR054714">
    <property type="entry name" value="GPR158_179_extracellular"/>
</dbReference>
<evidence type="ECO:0000256" key="2">
    <source>
        <dbReference type="ARBA" id="ARBA00007242"/>
    </source>
</evidence>
<keyword evidence="13" id="KW-0807">Transducer</keyword>
<protein>
    <submittedName>
        <fullName evidence="21">G protein-coupled receptor 179</fullName>
    </submittedName>
</protein>
<keyword evidence="15" id="KW-0966">Cell projection</keyword>
<evidence type="ECO:0000256" key="6">
    <source>
        <dbReference type="ARBA" id="ARBA00022989"/>
    </source>
</evidence>
<feature type="chain" id="PRO_5034384282" evidence="19">
    <location>
        <begin position="17"/>
        <end position="1090"/>
    </location>
</feature>
<feature type="region of interest" description="Disordered" evidence="17">
    <location>
        <begin position="858"/>
        <end position="883"/>
    </location>
</feature>
<evidence type="ECO:0000256" key="1">
    <source>
        <dbReference type="ARBA" id="ARBA00004487"/>
    </source>
</evidence>
<name>A0A8C9R4J3_SCLFO</name>
<dbReference type="InterPro" id="IPR017978">
    <property type="entry name" value="GPCR_3_C"/>
</dbReference>
<feature type="transmembrane region" description="Helical" evidence="18">
    <location>
        <begin position="556"/>
        <end position="576"/>
    </location>
</feature>
<dbReference type="AlphaFoldDB" id="A0A8C9R4J3"/>
<evidence type="ECO:0000256" key="13">
    <source>
        <dbReference type="ARBA" id="ARBA00023224"/>
    </source>
</evidence>
<evidence type="ECO:0000256" key="9">
    <source>
        <dbReference type="ARBA" id="ARBA00023136"/>
    </source>
</evidence>
<keyword evidence="5 19" id="KW-0732">Signal</keyword>
<keyword evidence="3" id="KW-1003">Cell membrane</keyword>
<dbReference type="GeneTree" id="ENSGT00940000160776"/>
<dbReference type="Pfam" id="PF22572">
    <property type="entry name" value="GPR158_179_EC"/>
    <property type="match status" value="1"/>
</dbReference>
<evidence type="ECO:0000313" key="21">
    <source>
        <dbReference type="Ensembl" id="ENSSFOP00015005201.2"/>
    </source>
</evidence>
<feature type="transmembrane region" description="Helical" evidence="18">
    <location>
        <begin position="427"/>
        <end position="450"/>
    </location>
</feature>
<feature type="transmembrane region" description="Helical" evidence="18">
    <location>
        <begin position="390"/>
        <end position="415"/>
    </location>
</feature>
<comment type="subcellular location">
    <subcellularLocation>
        <location evidence="1">Cell projection</location>
        <location evidence="1">Neuron projection</location>
    </subcellularLocation>
    <subcellularLocation>
        <location evidence="16">Postsynaptic cell membrane</location>
        <topology evidence="16">Multi-pass membrane protein</topology>
    </subcellularLocation>
</comment>
<dbReference type="GO" id="GO:0045211">
    <property type="term" value="C:postsynaptic membrane"/>
    <property type="evidence" value="ECO:0007669"/>
    <property type="project" value="UniProtKB-SubCell"/>
</dbReference>
<organism evidence="21 22">
    <name type="scientific">Scleropages formosus</name>
    <name type="common">Asian bonytongue</name>
    <name type="synonym">Osteoglossum formosum</name>
    <dbReference type="NCBI Taxonomy" id="113540"/>
    <lineage>
        <taxon>Eukaryota</taxon>
        <taxon>Metazoa</taxon>
        <taxon>Chordata</taxon>
        <taxon>Craniata</taxon>
        <taxon>Vertebrata</taxon>
        <taxon>Euteleostomi</taxon>
        <taxon>Actinopterygii</taxon>
        <taxon>Neopterygii</taxon>
        <taxon>Teleostei</taxon>
        <taxon>Osteoglossocephala</taxon>
        <taxon>Osteoglossomorpha</taxon>
        <taxon>Osteoglossiformes</taxon>
        <taxon>Osteoglossidae</taxon>
        <taxon>Scleropages</taxon>
    </lineage>
</organism>
<evidence type="ECO:0000256" key="18">
    <source>
        <dbReference type="SAM" id="Phobius"/>
    </source>
</evidence>
<evidence type="ECO:0000259" key="20">
    <source>
        <dbReference type="PROSITE" id="PS50259"/>
    </source>
</evidence>
<reference evidence="21" key="3">
    <citation type="submission" date="2025-09" db="UniProtKB">
        <authorList>
            <consortium name="Ensembl"/>
        </authorList>
    </citation>
    <scope>IDENTIFICATION</scope>
</reference>
<dbReference type="GO" id="GO:0043005">
    <property type="term" value="C:neuron projection"/>
    <property type="evidence" value="ECO:0007669"/>
    <property type="project" value="UniProtKB-SubCell"/>
</dbReference>
<dbReference type="CDD" id="cd15293">
    <property type="entry name" value="7tmC_GPR158-like"/>
    <property type="match status" value="1"/>
</dbReference>
<keyword evidence="22" id="KW-1185">Reference proteome</keyword>
<feature type="region of interest" description="Disordered" evidence="17">
    <location>
        <begin position="36"/>
        <end position="60"/>
    </location>
</feature>
<proteinExistence type="inferred from homology"/>
<sequence>MDILQILLVLPPLLSTQSTSTFQGDVTADPIALTSTTSTRKASTSTSGSQTPGPSSKPAVEEEWAHVEAYLYSGNASLLSLAKCTQTYHLSGLQGSQAVLGPFLHQALDALTNAANFLNMIFQANDLRESSIREDMEWYHALVRGLMEGDPLIRRALFTFDTEPTALQPQLVLQASRPSYKSQDILLQDMSSAWERLHPPAPAPHISWYTAFKFSAQLAPTLSKRVLLNDLHTLDTPKWGRGDSYVTSQNGVHWADPPFLECDNRHFLPGWLLTLSTPFYGLKPDLSPEFRGVIRIDVNLQSFDVDQCAEGNDWFFNTHQCNRSSMHHIRGRGFRLGQYRCHCKEGFYSPLPRNGNGSGSSPPALPLCLPCWPGCKQCKDGAPCKVQEDWYLRAAVLTVQGFFMLLVLISMLVAYQFRRNKRIRASGLVLLETILFGSLLLYFPVFILYFKPSTFRCILLRWVRLLGFAIVYGTVTLKMYRVLKVFLSRTAHRVPYMSSTRLLKMLGVVVLTVCWFLTAWTAGALQNRDRSIPLVVSASTRQGQAFTQCDLDRWDYMMAIAEMLFLCWGSSLCSAVRMVPSAFHEPRYMSIAIHNELLVSLLFHPFLHPDWTLLLFFMHTHITVTVTVALLFIPKFLHVSRPLREEIAAEVYEDEVDLRRSCSYFTSSFASAWNEHNFEPDDIRDELKKLYTQLEVHKTKKMTDNNPHLPKKRSSRLGLGQSIIKRITKIPESMSRQCSREEKDVSLCGRTGSKQSSCIKRGLESASIKSSEESFNQCALLLHKSHSTYDYSKDRQSHFVDPRDVSLLDSLMRRKLAKAAFERSEIKSVDAVPFVYKSASAHNLSVDQQLLQPEPKKLQKSLSVMTSNKEGSHEQAGKSCNVEQTLDVSRAKKQDSQSRLGASISSQTLNALLSESFDKAEVCPWELEDHLPEGKSQKHVTYATGSCRSQRTLERTDSPAIQQFLLNDGIKDNLVLQTQQTSITDTFLRECKETKRTKRKGSLQIDMDLPEKNMLENKTRNKDNIYENIFPWETLNLDGLRKQNSLRANICPWEMDEEKKVPFKDSQDITKGQKPSIGKISKHQSMFSQK</sequence>
<evidence type="ECO:0000256" key="14">
    <source>
        <dbReference type="ARBA" id="ARBA00023257"/>
    </source>
</evidence>
<keyword evidence="4 18" id="KW-0812">Transmembrane</keyword>
<evidence type="ECO:0000256" key="11">
    <source>
        <dbReference type="ARBA" id="ARBA00023170"/>
    </source>
</evidence>
<dbReference type="InterPro" id="IPR043458">
    <property type="entry name" value="GPR158/179"/>
</dbReference>
<keyword evidence="9 18" id="KW-0472">Membrane</keyword>
<evidence type="ECO:0000256" key="3">
    <source>
        <dbReference type="ARBA" id="ARBA00022475"/>
    </source>
</evidence>
<keyword evidence="10" id="KW-1015">Disulfide bond</keyword>
<evidence type="ECO:0000256" key="16">
    <source>
        <dbReference type="ARBA" id="ARBA00034104"/>
    </source>
</evidence>
<feature type="domain" description="G-protein coupled receptors family 3 profile" evidence="20">
    <location>
        <begin position="392"/>
        <end position="637"/>
    </location>
</feature>
<reference evidence="21 22" key="1">
    <citation type="submission" date="2019-04" db="EMBL/GenBank/DDBJ databases">
        <authorList>
            <consortium name="Wellcome Sanger Institute Data Sharing"/>
        </authorList>
    </citation>
    <scope>NUCLEOTIDE SEQUENCE [LARGE SCALE GENOMIC DNA]</scope>
</reference>
<evidence type="ECO:0000256" key="10">
    <source>
        <dbReference type="ARBA" id="ARBA00023157"/>
    </source>
</evidence>
<evidence type="ECO:0000256" key="5">
    <source>
        <dbReference type="ARBA" id="ARBA00022729"/>
    </source>
</evidence>
<keyword evidence="7" id="KW-0770">Synapse</keyword>
<feature type="transmembrane region" description="Helical" evidence="18">
    <location>
        <begin position="462"/>
        <end position="481"/>
    </location>
</feature>
<evidence type="ECO:0000256" key="17">
    <source>
        <dbReference type="SAM" id="MobiDB-lite"/>
    </source>
</evidence>
<accession>A0A8C9R4J3</accession>
<evidence type="ECO:0000256" key="4">
    <source>
        <dbReference type="ARBA" id="ARBA00022692"/>
    </source>
</evidence>
<keyword evidence="11" id="KW-0675">Receptor</keyword>
<keyword evidence="6 18" id="KW-1133">Transmembrane helix</keyword>
<dbReference type="Pfam" id="PF00003">
    <property type="entry name" value="7tm_3"/>
    <property type="match status" value="1"/>
</dbReference>
<gene>
    <name evidence="21" type="primary">gpr179</name>
</gene>
<dbReference type="Proteomes" id="UP000694397">
    <property type="component" value="Chromosome 21"/>
</dbReference>